<dbReference type="Proteomes" id="UP001066276">
    <property type="component" value="Chromosome 6"/>
</dbReference>
<evidence type="ECO:0000313" key="2">
    <source>
        <dbReference type="Proteomes" id="UP001066276"/>
    </source>
</evidence>
<sequence>MDQDKSALAAEFVMLAKRLDKVELMCTDVLRCMSVEPKRIMEMGTQTDIDPPARSRATTTNIIGRGEPLHLCRLGGHLLCLPPKFVMSYHGSGTRFDLNPSQTLAEDVKKWVVSESKTHSLAGNIWE</sequence>
<gene>
    <name evidence="1" type="ORF">NDU88_005559</name>
</gene>
<comment type="caution">
    <text evidence="1">The sequence shown here is derived from an EMBL/GenBank/DDBJ whole genome shotgun (WGS) entry which is preliminary data.</text>
</comment>
<evidence type="ECO:0000313" key="1">
    <source>
        <dbReference type="EMBL" id="KAJ1139182.1"/>
    </source>
</evidence>
<proteinExistence type="predicted"/>
<keyword evidence="2" id="KW-1185">Reference proteome</keyword>
<name>A0AAV7QF44_PLEWA</name>
<protein>
    <submittedName>
        <fullName evidence="1">Uncharacterized protein</fullName>
    </submittedName>
</protein>
<dbReference type="EMBL" id="JANPWB010000010">
    <property type="protein sequence ID" value="KAJ1139182.1"/>
    <property type="molecule type" value="Genomic_DNA"/>
</dbReference>
<dbReference type="AlphaFoldDB" id="A0AAV7QF44"/>
<reference evidence="1" key="1">
    <citation type="journal article" date="2022" name="bioRxiv">
        <title>Sequencing and chromosome-scale assembly of the giantPleurodeles waltlgenome.</title>
        <authorList>
            <person name="Brown T."/>
            <person name="Elewa A."/>
            <person name="Iarovenko S."/>
            <person name="Subramanian E."/>
            <person name="Araus A.J."/>
            <person name="Petzold A."/>
            <person name="Susuki M."/>
            <person name="Suzuki K.-i.T."/>
            <person name="Hayashi T."/>
            <person name="Toyoda A."/>
            <person name="Oliveira C."/>
            <person name="Osipova E."/>
            <person name="Leigh N.D."/>
            <person name="Simon A."/>
            <person name="Yun M.H."/>
        </authorList>
    </citation>
    <scope>NUCLEOTIDE SEQUENCE</scope>
    <source>
        <strain evidence="1">20211129_DDA</strain>
        <tissue evidence="1">Liver</tissue>
    </source>
</reference>
<accession>A0AAV7QF44</accession>
<organism evidence="1 2">
    <name type="scientific">Pleurodeles waltl</name>
    <name type="common">Iberian ribbed newt</name>
    <dbReference type="NCBI Taxonomy" id="8319"/>
    <lineage>
        <taxon>Eukaryota</taxon>
        <taxon>Metazoa</taxon>
        <taxon>Chordata</taxon>
        <taxon>Craniata</taxon>
        <taxon>Vertebrata</taxon>
        <taxon>Euteleostomi</taxon>
        <taxon>Amphibia</taxon>
        <taxon>Batrachia</taxon>
        <taxon>Caudata</taxon>
        <taxon>Salamandroidea</taxon>
        <taxon>Salamandridae</taxon>
        <taxon>Pleurodelinae</taxon>
        <taxon>Pleurodeles</taxon>
    </lineage>
</organism>